<feature type="chain" id="PRO_5025467161" evidence="2">
    <location>
        <begin position="25"/>
        <end position="171"/>
    </location>
</feature>
<evidence type="ECO:0000256" key="2">
    <source>
        <dbReference type="SAM" id="SignalP"/>
    </source>
</evidence>
<evidence type="ECO:0000313" key="3">
    <source>
        <dbReference type="EMBL" id="MXY32622.1"/>
    </source>
</evidence>
<dbReference type="EMBL" id="VXRY01000030">
    <property type="protein sequence ID" value="MXY32622.1"/>
    <property type="molecule type" value="Genomic_DNA"/>
</dbReference>
<organism evidence="3">
    <name type="scientific">Boseongicola sp. SB0664_bin_43</name>
    <dbReference type="NCBI Taxonomy" id="2604844"/>
    <lineage>
        <taxon>Bacteria</taxon>
        <taxon>Pseudomonadati</taxon>
        <taxon>Pseudomonadota</taxon>
        <taxon>Alphaproteobacteria</taxon>
        <taxon>Rhodobacterales</taxon>
        <taxon>Paracoccaceae</taxon>
        <taxon>Boseongicola</taxon>
    </lineage>
</organism>
<sequence length="171" mass="19400">MANRSALAASTFVALALTFPPVLARADSEDFGKILTGLAVFGLLATALDNIDHDAETDIVKTRRPPHGHHGFRNRHRPSSKAQALNGRILRRNPTGHHDYRSAPLPDRCRRIVHSGRGHRAVYSATCLDRKYRHASRLPEWCERIVRTARKDLIVYGARCLARENWRVRLR</sequence>
<reference evidence="3" key="1">
    <citation type="submission" date="2019-09" db="EMBL/GenBank/DDBJ databases">
        <title>Characterisation of the sponge microbiome using genome-centric metagenomics.</title>
        <authorList>
            <person name="Engelberts J.P."/>
            <person name="Robbins S.J."/>
            <person name="De Goeij J.M."/>
            <person name="Aranda M."/>
            <person name="Bell S.C."/>
            <person name="Webster N.S."/>
        </authorList>
    </citation>
    <scope>NUCLEOTIDE SEQUENCE</scope>
    <source>
        <strain evidence="3">SB0664_bin_43</strain>
    </source>
</reference>
<dbReference type="AlphaFoldDB" id="A0A6B0XY80"/>
<proteinExistence type="predicted"/>
<gene>
    <name evidence="3" type="ORF">F4Y60_00720</name>
</gene>
<accession>A0A6B0XY80</accession>
<protein>
    <submittedName>
        <fullName evidence="3">Uncharacterized protein</fullName>
    </submittedName>
</protein>
<feature type="signal peptide" evidence="2">
    <location>
        <begin position="1"/>
        <end position="24"/>
    </location>
</feature>
<keyword evidence="2" id="KW-0732">Signal</keyword>
<comment type="caution">
    <text evidence="3">The sequence shown here is derived from an EMBL/GenBank/DDBJ whole genome shotgun (WGS) entry which is preliminary data.</text>
</comment>
<name>A0A6B0XY80_9RHOB</name>
<evidence type="ECO:0000256" key="1">
    <source>
        <dbReference type="SAM" id="MobiDB-lite"/>
    </source>
</evidence>
<feature type="compositionally biased region" description="Basic residues" evidence="1">
    <location>
        <begin position="62"/>
        <end position="79"/>
    </location>
</feature>
<feature type="region of interest" description="Disordered" evidence="1">
    <location>
        <begin position="62"/>
        <end position="103"/>
    </location>
</feature>